<dbReference type="PRINTS" id="PR00723">
    <property type="entry name" value="SUBTILISIN"/>
</dbReference>
<evidence type="ECO:0000256" key="2">
    <source>
        <dbReference type="ARBA" id="ARBA00011073"/>
    </source>
</evidence>
<dbReference type="PANTHER" id="PTHR43399:SF4">
    <property type="entry name" value="CELL WALL-ASSOCIATED PROTEASE"/>
    <property type="match status" value="1"/>
</dbReference>
<sequence length="431" mass="43924">MNRFLALLVPVLLVSAAPLAEAAPPAGVCAHADPAHSPVVQEPWAQQLLGPKRVWPSTTGAGVLVAVVDSGVDADHPQLSAPGKVLPGRDFFFAGELPGDFDCASHGTAVASIIAADPASGIGFSGIAPGARILPVRVTDRSLNDSGEPQPIAPEAVGAGLRYAADQGAKVINLSLSGYGDLPPIRDAVAYAQSKDALIVAAAGNRQESAAGSASFPASYPGVLGVGSIDIAGARDDSSQIGPYVDLMAPGKGVVGATRVGGHDYWEGTSFAAPFVAGTAALVRAAWPSLTAQQVAQRLIATADVARGGAGSPAYGAGVVDPYRAVTEGLSGTPQALPAVPPQAVDVAAQQEHAWWARTGASAKLVAGALVLAILLAVLGAAVAVRGRRRRWRAGRSAAKPRALVREEPPEEMFLFPPPAVERAEPSWRKP</sequence>
<feature type="chain" id="PRO_5047266522" evidence="13">
    <location>
        <begin position="23"/>
        <end position="431"/>
    </location>
</feature>
<dbReference type="InterPro" id="IPR000209">
    <property type="entry name" value="Peptidase_S8/S53_dom"/>
</dbReference>
<evidence type="ECO:0000256" key="4">
    <source>
        <dbReference type="ARBA" id="ARBA00022670"/>
    </source>
</evidence>
<keyword evidence="8 12" id="KW-1133">Transmembrane helix</keyword>
<dbReference type="PROSITE" id="PS00136">
    <property type="entry name" value="SUBTILASE_ASP"/>
    <property type="match status" value="1"/>
</dbReference>
<feature type="active site" description="Charge relay system" evidence="10">
    <location>
        <position position="69"/>
    </location>
</feature>
<dbReference type="InterPro" id="IPR023828">
    <property type="entry name" value="Peptidase_S8_Ser-AS"/>
</dbReference>
<dbReference type="RefSeq" id="WP_378302561.1">
    <property type="nucleotide sequence ID" value="NZ_JBHUKS010000006.1"/>
</dbReference>
<dbReference type="Gene3D" id="3.40.50.200">
    <property type="entry name" value="Peptidase S8/S53 domain"/>
    <property type="match status" value="1"/>
</dbReference>
<dbReference type="InterPro" id="IPR023827">
    <property type="entry name" value="Peptidase_S8_Asp-AS"/>
</dbReference>
<feature type="transmembrane region" description="Helical" evidence="12">
    <location>
        <begin position="365"/>
        <end position="385"/>
    </location>
</feature>
<evidence type="ECO:0000313" key="16">
    <source>
        <dbReference type="Proteomes" id="UP001597483"/>
    </source>
</evidence>
<dbReference type="PROSITE" id="PS00137">
    <property type="entry name" value="SUBTILASE_HIS"/>
    <property type="match status" value="1"/>
</dbReference>
<dbReference type="GO" id="GO:0008233">
    <property type="term" value="F:peptidase activity"/>
    <property type="evidence" value="ECO:0007669"/>
    <property type="project" value="UniProtKB-KW"/>
</dbReference>
<keyword evidence="4 10" id="KW-0645">Protease</keyword>
<dbReference type="GO" id="GO:0006508">
    <property type="term" value="P:proteolysis"/>
    <property type="evidence" value="ECO:0007669"/>
    <property type="project" value="UniProtKB-KW"/>
</dbReference>
<organism evidence="15 16">
    <name type="scientific">Amycolatopsis silviterrae</name>
    <dbReference type="NCBI Taxonomy" id="1656914"/>
    <lineage>
        <taxon>Bacteria</taxon>
        <taxon>Bacillati</taxon>
        <taxon>Actinomycetota</taxon>
        <taxon>Actinomycetes</taxon>
        <taxon>Pseudonocardiales</taxon>
        <taxon>Pseudonocardiaceae</taxon>
        <taxon>Amycolatopsis</taxon>
    </lineage>
</organism>
<dbReference type="NCBIfam" id="TIGR03921">
    <property type="entry name" value="T7SS_mycosin"/>
    <property type="match status" value="1"/>
</dbReference>
<dbReference type="InterPro" id="IPR023834">
    <property type="entry name" value="T7SS_pept_S8A_mycosin"/>
</dbReference>
<evidence type="ECO:0000256" key="8">
    <source>
        <dbReference type="ARBA" id="ARBA00022989"/>
    </source>
</evidence>
<keyword evidence="3" id="KW-1003">Cell membrane</keyword>
<dbReference type="Proteomes" id="UP001597483">
    <property type="component" value="Unassembled WGS sequence"/>
</dbReference>
<dbReference type="Pfam" id="PF00082">
    <property type="entry name" value="Peptidase_S8"/>
    <property type="match status" value="1"/>
</dbReference>
<evidence type="ECO:0000256" key="9">
    <source>
        <dbReference type="ARBA" id="ARBA00023136"/>
    </source>
</evidence>
<feature type="domain" description="Peptidase S8/S53" evidence="14">
    <location>
        <begin position="60"/>
        <end position="318"/>
    </location>
</feature>
<evidence type="ECO:0000313" key="15">
    <source>
        <dbReference type="EMBL" id="MFD2467648.1"/>
    </source>
</evidence>
<keyword evidence="9 12" id="KW-0472">Membrane</keyword>
<keyword evidence="16" id="KW-1185">Reference proteome</keyword>
<evidence type="ECO:0000256" key="13">
    <source>
        <dbReference type="SAM" id="SignalP"/>
    </source>
</evidence>
<dbReference type="InterPro" id="IPR051048">
    <property type="entry name" value="Peptidase_S8/S53_subtilisin"/>
</dbReference>
<evidence type="ECO:0000256" key="12">
    <source>
        <dbReference type="SAM" id="Phobius"/>
    </source>
</evidence>
<evidence type="ECO:0000256" key="5">
    <source>
        <dbReference type="ARBA" id="ARBA00022692"/>
    </source>
</evidence>
<evidence type="ECO:0000259" key="14">
    <source>
        <dbReference type="Pfam" id="PF00082"/>
    </source>
</evidence>
<reference evidence="16" key="1">
    <citation type="journal article" date="2019" name="Int. J. Syst. Evol. Microbiol.">
        <title>The Global Catalogue of Microorganisms (GCM) 10K type strain sequencing project: providing services to taxonomists for standard genome sequencing and annotation.</title>
        <authorList>
            <consortium name="The Broad Institute Genomics Platform"/>
            <consortium name="The Broad Institute Genome Sequencing Center for Infectious Disease"/>
            <person name="Wu L."/>
            <person name="Ma J."/>
        </authorList>
    </citation>
    <scope>NUCLEOTIDE SEQUENCE [LARGE SCALE GENOMIC DNA]</scope>
    <source>
        <strain evidence="16">CGMCC 4.7641</strain>
    </source>
</reference>
<evidence type="ECO:0000256" key="3">
    <source>
        <dbReference type="ARBA" id="ARBA00022475"/>
    </source>
</evidence>
<keyword evidence="13" id="KW-0732">Signal</keyword>
<dbReference type="InterPro" id="IPR036852">
    <property type="entry name" value="Peptidase_S8/S53_dom_sf"/>
</dbReference>
<keyword evidence="5 12" id="KW-0812">Transmembrane</keyword>
<gene>
    <name evidence="15" type="primary">mycP</name>
    <name evidence="15" type="ORF">ACFSVL_09610</name>
</gene>
<keyword evidence="6 10" id="KW-0378">Hydrolase</keyword>
<feature type="active site" description="Charge relay system" evidence="10">
    <location>
        <position position="106"/>
    </location>
</feature>
<dbReference type="InterPro" id="IPR015500">
    <property type="entry name" value="Peptidase_S8_subtilisin-rel"/>
</dbReference>
<accession>A0ABW5H3E2</accession>
<name>A0ABW5H3E2_9PSEU</name>
<comment type="similarity">
    <text evidence="2 10 11">Belongs to the peptidase S8 family.</text>
</comment>
<evidence type="ECO:0000256" key="11">
    <source>
        <dbReference type="RuleBase" id="RU003355"/>
    </source>
</evidence>
<evidence type="ECO:0000256" key="10">
    <source>
        <dbReference type="PROSITE-ProRule" id="PRU01240"/>
    </source>
</evidence>
<dbReference type="PROSITE" id="PS51892">
    <property type="entry name" value="SUBTILASE"/>
    <property type="match status" value="1"/>
</dbReference>
<dbReference type="SUPFAM" id="SSF52743">
    <property type="entry name" value="Subtilisin-like"/>
    <property type="match status" value="1"/>
</dbReference>
<dbReference type="InterPro" id="IPR022398">
    <property type="entry name" value="Peptidase_S8_His-AS"/>
</dbReference>
<comment type="caution">
    <text evidence="15">The sequence shown here is derived from an EMBL/GenBank/DDBJ whole genome shotgun (WGS) entry which is preliminary data.</text>
</comment>
<evidence type="ECO:0000256" key="7">
    <source>
        <dbReference type="ARBA" id="ARBA00022825"/>
    </source>
</evidence>
<feature type="active site" description="Charge relay system" evidence="10">
    <location>
        <position position="270"/>
    </location>
</feature>
<dbReference type="PANTHER" id="PTHR43399">
    <property type="entry name" value="SUBTILISIN-RELATED"/>
    <property type="match status" value="1"/>
</dbReference>
<protein>
    <submittedName>
        <fullName evidence="15">Type VII secretion-associated serine protease mycosin</fullName>
    </submittedName>
</protein>
<evidence type="ECO:0000256" key="1">
    <source>
        <dbReference type="ARBA" id="ARBA00004162"/>
    </source>
</evidence>
<feature type="signal peptide" evidence="13">
    <location>
        <begin position="1"/>
        <end position="22"/>
    </location>
</feature>
<proteinExistence type="inferred from homology"/>
<dbReference type="EMBL" id="JBHUKS010000006">
    <property type="protein sequence ID" value="MFD2467648.1"/>
    <property type="molecule type" value="Genomic_DNA"/>
</dbReference>
<dbReference type="PROSITE" id="PS00138">
    <property type="entry name" value="SUBTILASE_SER"/>
    <property type="match status" value="1"/>
</dbReference>
<comment type="subcellular location">
    <subcellularLocation>
        <location evidence="1">Cell membrane</location>
        <topology evidence="1">Single-pass membrane protein</topology>
    </subcellularLocation>
</comment>
<keyword evidence="7 10" id="KW-0720">Serine protease</keyword>
<evidence type="ECO:0000256" key="6">
    <source>
        <dbReference type="ARBA" id="ARBA00022801"/>
    </source>
</evidence>